<dbReference type="SUPFAM" id="SSF90123">
    <property type="entry name" value="ABC transporter transmembrane region"/>
    <property type="match status" value="2"/>
</dbReference>
<feature type="transmembrane region" description="Helical" evidence="11">
    <location>
        <begin position="199"/>
        <end position="218"/>
    </location>
</feature>
<evidence type="ECO:0000256" key="11">
    <source>
        <dbReference type="SAM" id="Phobius"/>
    </source>
</evidence>
<evidence type="ECO:0000256" key="1">
    <source>
        <dbReference type="ARBA" id="ARBA00004141"/>
    </source>
</evidence>
<comment type="caution">
    <text evidence="14">The sequence shown here is derived from an EMBL/GenBank/DDBJ whole genome shotgun (WGS) entry which is preliminary data.</text>
</comment>
<dbReference type="GO" id="GO:0015421">
    <property type="term" value="F:ABC-type oligopeptide transporter activity"/>
    <property type="evidence" value="ECO:0007669"/>
    <property type="project" value="TreeGrafter"/>
</dbReference>
<dbReference type="Pfam" id="PF00664">
    <property type="entry name" value="ABC_membrane"/>
    <property type="match status" value="2"/>
</dbReference>
<dbReference type="PROSITE" id="PS50893">
    <property type="entry name" value="ABC_TRANSPORTER_2"/>
    <property type="match status" value="2"/>
</dbReference>
<dbReference type="OrthoDB" id="6500128at2759"/>
<name>A0A2T9ZEG3_9FUNG</name>
<dbReference type="GO" id="GO:0016887">
    <property type="term" value="F:ATP hydrolysis activity"/>
    <property type="evidence" value="ECO:0007669"/>
    <property type="project" value="InterPro"/>
</dbReference>
<feature type="transmembrane region" description="Helical" evidence="11">
    <location>
        <begin position="949"/>
        <end position="969"/>
    </location>
</feature>
<feature type="domain" description="ABC transporter" evidence="12">
    <location>
        <begin position="1045"/>
        <end position="1281"/>
    </location>
</feature>
<evidence type="ECO:0000256" key="4">
    <source>
        <dbReference type="ARBA" id="ARBA00022692"/>
    </source>
</evidence>
<accession>A0A2T9ZEG3</accession>
<dbReference type="PROSITE" id="PS50929">
    <property type="entry name" value="ABC_TM1F"/>
    <property type="match status" value="2"/>
</dbReference>
<dbReference type="Proteomes" id="UP000245609">
    <property type="component" value="Unassembled WGS sequence"/>
</dbReference>
<organism evidence="14 15">
    <name type="scientific">Smittium megazygosporum</name>
    <dbReference type="NCBI Taxonomy" id="133381"/>
    <lineage>
        <taxon>Eukaryota</taxon>
        <taxon>Fungi</taxon>
        <taxon>Fungi incertae sedis</taxon>
        <taxon>Zoopagomycota</taxon>
        <taxon>Kickxellomycotina</taxon>
        <taxon>Harpellomycetes</taxon>
        <taxon>Harpellales</taxon>
        <taxon>Legeriomycetaceae</taxon>
        <taxon>Smittium</taxon>
    </lineage>
</organism>
<sequence>MPKIETKQTEKKGDNSPTLTPVPSVEKSDNLFSRLSKKSKNASPTRPKPPTVSFKQLFRFTTNREKVYLCFGSLFAVISGVAMPMMTIVVSNMLNAFLAHDNLVAAGKFQQAKDHLSHEASRLCLFYVYIAVANFVVSYLVYIIWNIIAENQAMRIREEFYKSIMSQEISWFDDITPGDLITRITSDVSLIQDGIDEKMGFMIQYISTFCSGIILAFVRGWKMALVVLCVIPLIVVSSAILSKFIVKFTRLVQTSYAGAGGVATEVLSSMRTVAAFNSQEKELKRYSTKVDAAFRSGFKKATALGLGLGLIFFFIYSCYALGFWFGAKLVRDGEYSPGQVLNVFFALMFGGFSLAGAVPNVSAITSARGAAVKVFEIIDKESSINALDTENGIIEDNLQGEIEFKNVTFSYPSRPDVVVMKNFSISIKPGQNIALVGESGSGKSTCVSLLQRFYDISQGSITIDGRDIKDYNVESLRKNIGIVSQEPVLFGTTIYENIMWGAKDVENNPPTREEIVQACRDANILDFIESLPDKFETVVGERGALLSGGQKQRICIARALVRNPSILLLDEATSALDTESEKLVQDALDKSSKNRTAITIAHRLSTIKDCDKIYVVNDGAIIESGTHSELVQLEGAYSSLVRAQEIKKSKISTDAKQVSETDSLISEEKMEKVAPDAEIKVAKVSEDDDQKSLESEVSQKSSSGYKPLIKIFKMYFSEIRIFIPGVLIAIVDGATFPTFSIVFSKMLTSLNNPDHAKQKKNTNLYALLFFVFAIVSYITIGLRTFLFGAGSEKLVRKIRYELFRSMLRQDMAFFDKKENGTGTLTSRLASEAEDINRVGTNAFPMLISSASAIITGMIIAFTRSYKLTFIILATVPVLVFAQAKQSRGLIKNVKTSMKASEQAAQAASESIIHIRTVTSLSRESVFIATFSKNGEEVYLQSMKSLYLNGLYYAFSQGANFLVFATIFYAGSRMVNGGGLTTEGMFNTMYAIVFASFSLGRTSQFLGAIPKALLSAEKIINTIQEVPGIDIHSAGGQDPMPKNGLVSFNEVGFRYPTRPEIQILKNISFDVKPGQSVALVGSSGSGKSTVINLTLRLYDIESGSVQVEEVDTRKWNLKSLRDHPALVSQEPVLFDLSIYENITYGKPDATQFEVETAAKNANIHDLVMRLPDGYNTRVGGSGSQLSGGQKQRIAIARALIRNPKILLLDEATSALDAESEVIVQKVLEKASKERTTITVAHRLSTIQDSDVIYVFKNGEIVESGDHESLISAGGVYSSLVVQQSLSS</sequence>
<evidence type="ECO:0000256" key="9">
    <source>
        <dbReference type="ARBA" id="ARBA00023136"/>
    </source>
</evidence>
<feature type="domain" description="ABC transmembrane type-1" evidence="13">
    <location>
        <begin position="71"/>
        <end position="366"/>
    </location>
</feature>
<evidence type="ECO:0008006" key="16">
    <source>
        <dbReference type="Google" id="ProtNLM"/>
    </source>
</evidence>
<dbReference type="InterPro" id="IPR027417">
    <property type="entry name" value="P-loop_NTPase"/>
</dbReference>
<protein>
    <recommendedName>
        <fullName evidence="16">Bile salt export pump</fullName>
    </recommendedName>
</protein>
<feature type="domain" description="ABC transmembrane type-1" evidence="13">
    <location>
        <begin position="725"/>
        <end position="1010"/>
    </location>
</feature>
<dbReference type="CDD" id="cd03249">
    <property type="entry name" value="ABC_MTABC3_MDL1_MDL2"/>
    <property type="match status" value="2"/>
</dbReference>
<dbReference type="InterPro" id="IPR017871">
    <property type="entry name" value="ABC_transporter-like_CS"/>
</dbReference>
<feature type="domain" description="ABC transporter" evidence="12">
    <location>
        <begin position="402"/>
        <end position="643"/>
    </location>
</feature>
<feature type="transmembrane region" description="Helical" evidence="11">
    <location>
        <begin position="126"/>
        <end position="148"/>
    </location>
</feature>
<feature type="transmembrane region" description="Helical" evidence="11">
    <location>
        <begin position="867"/>
        <end position="883"/>
    </location>
</feature>
<evidence type="ECO:0000256" key="6">
    <source>
        <dbReference type="ARBA" id="ARBA00022741"/>
    </source>
</evidence>
<feature type="transmembrane region" description="Helical" evidence="11">
    <location>
        <begin position="303"/>
        <end position="327"/>
    </location>
</feature>
<comment type="similarity">
    <text evidence="2">Belongs to the ABC transporter superfamily. ABCB family. Multidrug resistance exporter (TC 3.A.1.201) subfamily.</text>
</comment>
<keyword evidence="15" id="KW-1185">Reference proteome</keyword>
<dbReference type="PROSITE" id="PS00211">
    <property type="entry name" value="ABC_TRANSPORTER_1"/>
    <property type="match status" value="2"/>
</dbReference>
<keyword evidence="8 11" id="KW-1133">Transmembrane helix</keyword>
<keyword evidence="5" id="KW-0677">Repeat</keyword>
<evidence type="ECO:0000313" key="15">
    <source>
        <dbReference type="Proteomes" id="UP000245609"/>
    </source>
</evidence>
<dbReference type="InterPro" id="IPR011527">
    <property type="entry name" value="ABC1_TM_dom"/>
</dbReference>
<feature type="compositionally biased region" description="Basic and acidic residues" evidence="10">
    <location>
        <begin position="1"/>
        <end position="14"/>
    </location>
</feature>
<keyword evidence="3" id="KW-0813">Transport</keyword>
<proteinExistence type="inferred from homology"/>
<dbReference type="Pfam" id="PF00005">
    <property type="entry name" value="ABC_tran"/>
    <property type="match status" value="2"/>
</dbReference>
<comment type="subcellular location">
    <subcellularLocation>
        <location evidence="1">Membrane</location>
        <topology evidence="1">Multi-pass membrane protein</topology>
    </subcellularLocation>
</comment>
<dbReference type="CDD" id="cd18577">
    <property type="entry name" value="ABC_6TM_Pgp_ABCB1_D1_like"/>
    <property type="match status" value="1"/>
</dbReference>
<dbReference type="FunFam" id="3.40.50.300:FF:000205">
    <property type="entry name" value="ABC transporter B family member 4"/>
    <property type="match status" value="1"/>
</dbReference>
<dbReference type="SMART" id="SM00382">
    <property type="entry name" value="AAA"/>
    <property type="match status" value="2"/>
</dbReference>
<dbReference type="EMBL" id="MBFS01000299">
    <property type="protein sequence ID" value="PVV02927.1"/>
    <property type="molecule type" value="Genomic_DNA"/>
</dbReference>
<dbReference type="FunFam" id="1.20.1560.10:FF:000018">
    <property type="entry name" value="ATP-binding cassette subfamily B member 11"/>
    <property type="match status" value="1"/>
</dbReference>
<evidence type="ECO:0000256" key="5">
    <source>
        <dbReference type="ARBA" id="ARBA00022737"/>
    </source>
</evidence>
<feature type="transmembrane region" description="Helical" evidence="11">
    <location>
        <begin position="764"/>
        <end position="789"/>
    </location>
</feature>
<dbReference type="STRING" id="133381.A0A2T9ZEG3"/>
<keyword evidence="6" id="KW-0547">Nucleotide-binding</keyword>
<dbReference type="InterPro" id="IPR036640">
    <property type="entry name" value="ABC1_TM_sf"/>
</dbReference>
<dbReference type="InterPro" id="IPR003593">
    <property type="entry name" value="AAA+_ATPase"/>
</dbReference>
<keyword evidence="9 11" id="KW-0472">Membrane</keyword>
<evidence type="ECO:0000259" key="12">
    <source>
        <dbReference type="PROSITE" id="PS50893"/>
    </source>
</evidence>
<dbReference type="PANTHER" id="PTHR43394:SF27">
    <property type="entry name" value="ATP-DEPENDENT TRANSLOCASE ABCB1-LIKE"/>
    <property type="match status" value="1"/>
</dbReference>
<dbReference type="SUPFAM" id="SSF52540">
    <property type="entry name" value="P-loop containing nucleoside triphosphate hydrolases"/>
    <property type="match status" value="2"/>
</dbReference>
<evidence type="ECO:0000256" key="2">
    <source>
        <dbReference type="ARBA" id="ARBA00007577"/>
    </source>
</evidence>
<keyword evidence="7" id="KW-0067">ATP-binding</keyword>
<dbReference type="PANTHER" id="PTHR43394">
    <property type="entry name" value="ATP-DEPENDENT PERMEASE MDL1, MITOCHONDRIAL"/>
    <property type="match status" value="1"/>
</dbReference>
<feature type="transmembrane region" description="Helical" evidence="11">
    <location>
        <begin position="224"/>
        <end position="246"/>
    </location>
</feature>
<dbReference type="InterPro" id="IPR003439">
    <property type="entry name" value="ABC_transporter-like_ATP-bd"/>
</dbReference>
<gene>
    <name evidence="14" type="ORF">BB560_002609</name>
</gene>
<reference evidence="14 15" key="1">
    <citation type="journal article" date="2018" name="MBio">
        <title>Comparative Genomics Reveals the Core Gene Toolbox for the Fungus-Insect Symbiosis.</title>
        <authorList>
            <person name="Wang Y."/>
            <person name="Stata M."/>
            <person name="Wang W."/>
            <person name="Stajich J.E."/>
            <person name="White M.M."/>
            <person name="Moncalvo J.M."/>
        </authorList>
    </citation>
    <scope>NUCLEOTIDE SEQUENCE [LARGE SCALE GENOMIC DNA]</scope>
    <source>
        <strain evidence="14 15">SC-DP-2</strain>
    </source>
</reference>
<dbReference type="GO" id="GO:0090374">
    <property type="term" value="P:oligopeptide export from mitochondrion"/>
    <property type="evidence" value="ECO:0007669"/>
    <property type="project" value="TreeGrafter"/>
</dbReference>
<evidence type="ECO:0000256" key="10">
    <source>
        <dbReference type="SAM" id="MobiDB-lite"/>
    </source>
</evidence>
<evidence type="ECO:0000256" key="3">
    <source>
        <dbReference type="ARBA" id="ARBA00022448"/>
    </source>
</evidence>
<feature type="transmembrane region" description="Helical" evidence="11">
    <location>
        <begin position="339"/>
        <end position="358"/>
    </location>
</feature>
<dbReference type="FunFam" id="3.40.50.300:FF:000916">
    <property type="entry name" value="ABC transporter B family member 9"/>
    <property type="match status" value="1"/>
</dbReference>
<feature type="region of interest" description="Disordered" evidence="10">
    <location>
        <begin position="1"/>
        <end position="50"/>
    </location>
</feature>
<dbReference type="Gene3D" id="3.40.50.300">
    <property type="entry name" value="P-loop containing nucleotide triphosphate hydrolases"/>
    <property type="match status" value="2"/>
</dbReference>
<dbReference type="CDD" id="cd18578">
    <property type="entry name" value="ABC_6TM_Pgp_ABCB1_D2_like"/>
    <property type="match status" value="1"/>
</dbReference>
<dbReference type="Gene3D" id="1.20.1560.10">
    <property type="entry name" value="ABC transporter type 1, transmembrane domain"/>
    <property type="match status" value="1"/>
</dbReference>
<evidence type="ECO:0000256" key="8">
    <source>
        <dbReference type="ARBA" id="ARBA00022989"/>
    </source>
</evidence>
<evidence type="ECO:0000313" key="14">
    <source>
        <dbReference type="EMBL" id="PVV02927.1"/>
    </source>
</evidence>
<keyword evidence="4 11" id="KW-0812">Transmembrane</keyword>
<evidence type="ECO:0000259" key="13">
    <source>
        <dbReference type="PROSITE" id="PS50929"/>
    </source>
</evidence>
<dbReference type="GO" id="GO:0005524">
    <property type="term" value="F:ATP binding"/>
    <property type="evidence" value="ECO:0007669"/>
    <property type="project" value="UniProtKB-KW"/>
</dbReference>
<feature type="transmembrane region" description="Helical" evidence="11">
    <location>
        <begin position="67"/>
        <end position="90"/>
    </location>
</feature>
<feature type="transmembrane region" description="Helical" evidence="11">
    <location>
        <begin position="721"/>
        <end position="744"/>
    </location>
</feature>
<evidence type="ECO:0000256" key="7">
    <source>
        <dbReference type="ARBA" id="ARBA00022840"/>
    </source>
</evidence>
<feature type="transmembrane region" description="Helical" evidence="11">
    <location>
        <begin position="842"/>
        <end position="861"/>
    </location>
</feature>
<dbReference type="GO" id="GO:0005743">
    <property type="term" value="C:mitochondrial inner membrane"/>
    <property type="evidence" value="ECO:0007669"/>
    <property type="project" value="TreeGrafter"/>
</dbReference>
<dbReference type="InterPro" id="IPR039421">
    <property type="entry name" value="Type_1_exporter"/>
</dbReference>